<keyword evidence="2" id="KW-1185">Reference proteome</keyword>
<comment type="caution">
    <text evidence="1">The sequence shown here is derived from an EMBL/GenBank/DDBJ whole genome shotgun (WGS) entry which is preliminary data.</text>
</comment>
<evidence type="ECO:0000313" key="1">
    <source>
        <dbReference type="EMBL" id="GAJ46086.1"/>
    </source>
</evidence>
<dbReference type="EMBL" id="BAUP01000061">
    <property type="protein sequence ID" value="GAJ46086.1"/>
    <property type="molecule type" value="Genomic_DNA"/>
</dbReference>
<evidence type="ECO:0000313" key="2">
    <source>
        <dbReference type="Proteomes" id="UP000024842"/>
    </source>
</evidence>
<name>A0A023DXG8_9PROT</name>
<proteinExistence type="predicted"/>
<accession>A0A023DXG8</accession>
<gene>
    <name evidence="1" type="ORF">HE1_00408</name>
</gene>
<protein>
    <submittedName>
        <fullName evidence="1">Uncharacterized protein</fullName>
    </submittedName>
</protein>
<organism evidence="1 2">
    <name type="scientific">Holospora elegans E1</name>
    <dbReference type="NCBI Taxonomy" id="1427503"/>
    <lineage>
        <taxon>Bacteria</taxon>
        <taxon>Pseudomonadati</taxon>
        <taxon>Pseudomonadota</taxon>
        <taxon>Alphaproteobacteria</taxon>
        <taxon>Holosporales</taxon>
        <taxon>Holosporaceae</taxon>
        <taxon>Holospora</taxon>
    </lineage>
</organism>
<dbReference type="AlphaFoldDB" id="A0A023DXG8"/>
<sequence>MPFSVPILCLMVFSLGEWRKDKGVSPEAFKTFSMPWIL</sequence>
<dbReference type="Proteomes" id="UP000024842">
    <property type="component" value="Unassembled WGS sequence"/>
</dbReference>
<reference evidence="1 2" key="1">
    <citation type="journal article" date="2014" name="FEMS Microbiol. Lett.">
        <title>Draft genome sequences of three Holospora species (Holospora obtusa, Holospora undulata, and Holospora elegans), endonuclear symbiotic bacteria of the ciliate Paramecium caudatum.</title>
        <authorList>
            <person name="Dohra H."/>
            <person name="Tanaka K."/>
            <person name="Suzuki T."/>
            <person name="Fujishima M."/>
            <person name="Suzuki H."/>
        </authorList>
    </citation>
    <scope>NUCLEOTIDE SEQUENCE [LARGE SCALE GENOMIC DNA]</scope>
    <source>
        <strain evidence="1 2">E1</strain>
    </source>
</reference>